<dbReference type="FunCoup" id="A0A1U8AYM7">
    <property type="interactions" value="1765"/>
</dbReference>
<organism evidence="1 2">
    <name type="scientific">Nelumbo nucifera</name>
    <name type="common">Sacred lotus</name>
    <dbReference type="NCBI Taxonomy" id="4432"/>
    <lineage>
        <taxon>Eukaryota</taxon>
        <taxon>Viridiplantae</taxon>
        <taxon>Streptophyta</taxon>
        <taxon>Embryophyta</taxon>
        <taxon>Tracheophyta</taxon>
        <taxon>Spermatophyta</taxon>
        <taxon>Magnoliopsida</taxon>
        <taxon>Proteales</taxon>
        <taxon>Nelumbonaceae</taxon>
        <taxon>Nelumbo</taxon>
    </lineage>
</organism>
<dbReference type="eggNOG" id="ENOG502QSTY">
    <property type="taxonomic scope" value="Eukaryota"/>
</dbReference>
<evidence type="ECO:0000313" key="1">
    <source>
        <dbReference type="Proteomes" id="UP000189703"/>
    </source>
</evidence>
<dbReference type="InParanoid" id="A0A1U8AYM7"/>
<keyword evidence="1" id="KW-1185">Reference proteome</keyword>
<proteinExistence type="predicted"/>
<dbReference type="OMA" id="WVEFPHL"/>
<dbReference type="Gene3D" id="3.40.1500.20">
    <property type="match status" value="1"/>
</dbReference>
<dbReference type="GeneID" id="104608870"/>
<dbReference type="AlphaFoldDB" id="A0A1U8AYM7"/>
<protein>
    <submittedName>
        <fullName evidence="2">Red chlorophyll catabolite reductase</fullName>
    </submittedName>
</protein>
<accession>A0A1U8AYM7</accession>
<gene>
    <name evidence="2" type="primary">LOC104608870</name>
</gene>
<evidence type="ECO:0000313" key="2">
    <source>
        <dbReference type="RefSeq" id="XP_010273290.1"/>
    </source>
</evidence>
<reference evidence="2" key="1">
    <citation type="submission" date="2025-08" db="UniProtKB">
        <authorList>
            <consortium name="RefSeq"/>
        </authorList>
    </citation>
    <scope>IDENTIFICATION</scope>
</reference>
<sequence length="325" mass="36412">MVNFAQRILGPTLGLAPCSSSRSHSLGRTRLRNFPCAVSSTSSSSPMDRQNRRQGFMEFPHLSAPHRDLMIELVSTMETRLGSQLLPDPLPLDVQCYQNAAGTSQGALHIRPGDDTSSIEFILGSWIYCELPSGGALNITTLMAYLNKSTDAPNFVLEFVQMSPTSMVLILDLPPRKDLPLYPDYLDTFYVDTKLDGCRQALQKLPEVQPYFSPVLYVRCVWSPTATVVHIQCEQGQESDQARMEEIVRDHVSPIAKQVLGIWLDKCACGEGREVKESERSELERRDRVIRTKTIEIDLVSNLPRLFGPDVGSRIVNAIQEFLNK</sequence>
<dbReference type="Proteomes" id="UP000189703">
    <property type="component" value="Unplaced"/>
</dbReference>
<dbReference type="Pfam" id="PF06405">
    <property type="entry name" value="RCC_reductase"/>
    <property type="match status" value="1"/>
</dbReference>
<dbReference type="OrthoDB" id="26525at2759"/>
<dbReference type="RefSeq" id="XP_010273290.1">
    <property type="nucleotide sequence ID" value="XM_010274988.2"/>
</dbReference>
<dbReference type="GO" id="GO:0009507">
    <property type="term" value="C:chloroplast"/>
    <property type="evidence" value="ECO:0000318"/>
    <property type="project" value="GO_Central"/>
</dbReference>
<dbReference type="PANTHER" id="PTHR34685:SF2">
    <property type="entry name" value="RED CHLOROPHYLL CATABOLITE REDUCTASE, CHLOROPLASTIC"/>
    <property type="match status" value="1"/>
</dbReference>
<name>A0A1U8AYM7_NELNU</name>
<dbReference type="GO" id="GO:0015996">
    <property type="term" value="P:chlorophyll catabolic process"/>
    <property type="evidence" value="ECO:0000318"/>
    <property type="project" value="GO_Central"/>
</dbReference>
<dbReference type="InterPro" id="IPR009439">
    <property type="entry name" value="RCC_reductase"/>
</dbReference>
<dbReference type="GO" id="GO:0051743">
    <property type="term" value="F:red chlorophyll catabolite reductase activity"/>
    <property type="evidence" value="ECO:0000318"/>
    <property type="project" value="GO_Central"/>
</dbReference>
<dbReference type="KEGG" id="nnu:104608870"/>
<dbReference type="PANTHER" id="PTHR34685">
    <property type="entry name" value="RED CHLOROPHYLL CATABOLITE REDUCTASE, CHLOROPLASTIC"/>
    <property type="match status" value="1"/>
</dbReference>
<dbReference type="STRING" id="4432.A0A1U8AYM7"/>